<feature type="region of interest" description="Disordered" evidence="1">
    <location>
        <begin position="29"/>
        <end position="53"/>
    </location>
</feature>
<sequence length="99" mass="11293">MSALHPINQETTVSALGALGRFFPTRFPFPPDPVLPSQSRRHGPGTRQPDPCSPWRRCSLHHLRLLPIRVRLKLSLPKHLQVAARMDQHELGKLHSRSR</sequence>
<evidence type="ECO:0000256" key="1">
    <source>
        <dbReference type="SAM" id="MobiDB-lite"/>
    </source>
</evidence>
<reference evidence="2" key="1">
    <citation type="journal article" date="2012" name="Nat. Biotechnol.">
        <title>Reference genome sequence of the model plant Setaria.</title>
        <authorList>
            <person name="Bennetzen J.L."/>
            <person name="Schmutz J."/>
            <person name="Wang H."/>
            <person name="Percifield R."/>
            <person name="Hawkins J."/>
            <person name="Pontaroli A.C."/>
            <person name="Estep M."/>
            <person name="Feng L."/>
            <person name="Vaughn J.N."/>
            <person name="Grimwood J."/>
            <person name="Jenkins J."/>
            <person name="Barry K."/>
            <person name="Lindquist E."/>
            <person name="Hellsten U."/>
            <person name="Deshpande S."/>
            <person name="Wang X."/>
            <person name="Wu X."/>
            <person name="Mitros T."/>
            <person name="Triplett J."/>
            <person name="Yang X."/>
            <person name="Ye C.Y."/>
            <person name="Mauro-Herrera M."/>
            <person name="Wang L."/>
            <person name="Li P."/>
            <person name="Sharma M."/>
            <person name="Sharma R."/>
            <person name="Ronald P.C."/>
            <person name="Panaud O."/>
            <person name="Kellogg E.A."/>
            <person name="Brutnell T.P."/>
            <person name="Doust A.N."/>
            <person name="Tuskan G.A."/>
            <person name="Rokhsar D."/>
            <person name="Devos K.M."/>
        </authorList>
    </citation>
    <scope>NUCLEOTIDE SEQUENCE [LARGE SCALE GENOMIC DNA]</scope>
    <source>
        <strain evidence="2">Yugu1</strain>
    </source>
</reference>
<organism evidence="2">
    <name type="scientific">Setaria italica</name>
    <name type="common">Foxtail millet</name>
    <name type="synonym">Panicum italicum</name>
    <dbReference type="NCBI Taxonomy" id="4555"/>
    <lineage>
        <taxon>Eukaryota</taxon>
        <taxon>Viridiplantae</taxon>
        <taxon>Streptophyta</taxon>
        <taxon>Embryophyta</taxon>
        <taxon>Tracheophyta</taxon>
        <taxon>Spermatophyta</taxon>
        <taxon>Magnoliopsida</taxon>
        <taxon>Liliopsida</taxon>
        <taxon>Poales</taxon>
        <taxon>Poaceae</taxon>
        <taxon>PACMAD clade</taxon>
        <taxon>Panicoideae</taxon>
        <taxon>Panicodae</taxon>
        <taxon>Paniceae</taxon>
        <taxon>Cenchrinae</taxon>
        <taxon>Setaria</taxon>
    </lineage>
</organism>
<name>A0A368QVU3_SETIT</name>
<dbReference type="EMBL" id="CM003531">
    <property type="protein sequence ID" value="RCV22087.1"/>
    <property type="molecule type" value="Genomic_DNA"/>
</dbReference>
<gene>
    <name evidence="2" type="ORF">SETIT_4G192000v2</name>
</gene>
<dbReference type="AlphaFoldDB" id="A0A368QVU3"/>
<evidence type="ECO:0000313" key="2">
    <source>
        <dbReference type="EMBL" id="RCV22087.1"/>
    </source>
</evidence>
<protein>
    <submittedName>
        <fullName evidence="2">Uncharacterized protein</fullName>
    </submittedName>
</protein>
<accession>A0A368QVU3</accession>
<proteinExistence type="predicted"/>
<reference evidence="2" key="2">
    <citation type="submission" date="2015-07" db="EMBL/GenBank/DDBJ databases">
        <authorList>
            <person name="Noorani M."/>
        </authorList>
    </citation>
    <scope>NUCLEOTIDE SEQUENCE</scope>
    <source>
        <strain evidence="2">Yugu1</strain>
    </source>
</reference>